<dbReference type="Proteomes" id="UP000094828">
    <property type="component" value="Unassembled WGS sequence"/>
</dbReference>
<dbReference type="InterPro" id="IPR019734">
    <property type="entry name" value="TPR_rpt"/>
</dbReference>
<keyword evidence="4" id="KW-1185">Reference proteome</keyword>
<feature type="region of interest" description="Disordered" evidence="1">
    <location>
        <begin position="33"/>
        <end position="59"/>
    </location>
</feature>
<dbReference type="PANTHER" id="PTHR12558">
    <property type="entry name" value="CELL DIVISION CYCLE 16,23,27"/>
    <property type="match status" value="1"/>
</dbReference>
<feature type="compositionally biased region" description="Polar residues" evidence="1">
    <location>
        <begin position="785"/>
        <end position="800"/>
    </location>
</feature>
<evidence type="ECO:0000313" key="3">
    <source>
        <dbReference type="EMBL" id="ODA28809.1"/>
    </source>
</evidence>
<sequence>MATRRTGIDSLFEVDDKNRCKFLRPAILPDHETAPMATHSSTADAHGQHGKKEGHEQSAKSAGKILGLPKRLAILGAGLSGGILLLALVCWWLFPGESTEAIHLANAVKLLEEGHFEEATELLQPLIESQFLDAEAPGRMAYAQGLLGYQEARNSEKEMELPRLASAIAFLRDAQSREPEIRKNPTWQNAMAQSLYRTGAIEEARPWLVQLSTIENAFQPQAVDTLCALDLSLVDINRVAPPAPSPTAEAHASQPHAADAHSQETHADTHDPHASEKSHSHEPAAAGHGNAHPPAAKTKPAADHGTGHGTGHSEKQSSKESEGHGHSTGHGDNAGHGDDAAEAEPEEPPFIDPYASLPMLEGDLKRLAHLLEGQKLSPEDRTMLLLRRADVLLALERTLEAEAAMQLARNSSTDPDGLAIQEARLAMAKRKFAEAEKHLLPLTEGKRPNLRHVSTALYLLARCALEQSSVETALNEQLALRGQGMKRLRDLLVRFVGTEEAVVGMIDMADIHRLEGNTERAIELYIGAVRTIVRLEDYHNRWLSQTAFRDRLRNAWKLWVENGKYAEALALAESLPPLFDRVETAELVANTTRAWAMTQQEEYDQLPESLKPPKLAQVRSRWKASARAWYQLAQTRKMNFRYPEDLWESSSDSIAAADYKSALERVDEYLATLPREMLATALVRKAGLMMDLDRLDEAIPILESVQQKFPSDPSSYKAQVRLAKAFTEKGDLFRAETQWRTILASETLTPEAAEWNEALLRLGCLLVDRGILLRQDADKKGAKGNSPTPAQTVSVSSNTSDLPGTYIPDAGIDSIRAVQIEASSRLTEFLARYPNDPSEVQAMYQLARSQREQARLIRNALKSPLAEAVKLRLAEQQKILDEQSLDNLVKLRDTLNKQANQTGLNTLHEAILANTAFDVGHQLFELRRDKDAIMAYNTAINRYRNNPQVLSAFLQMAEAYRRMGKPAEARSMLEQGRVILRQKQIPDSAFDNLGSSLTREEWELWLEKISQLGH</sequence>
<feature type="compositionally biased region" description="Acidic residues" evidence="1">
    <location>
        <begin position="340"/>
        <end position="349"/>
    </location>
</feature>
<proteinExistence type="predicted"/>
<feature type="region of interest" description="Disordered" evidence="1">
    <location>
        <begin position="240"/>
        <end position="355"/>
    </location>
</feature>
<keyword evidence="2" id="KW-1133">Transmembrane helix</keyword>
<keyword evidence="2" id="KW-0812">Transmembrane</keyword>
<dbReference type="EMBL" id="LYDR01000151">
    <property type="protein sequence ID" value="ODA28809.1"/>
    <property type="molecule type" value="Genomic_DNA"/>
</dbReference>
<organism evidence="3 4">
    <name type="scientific">Planctopirus hydrillae</name>
    <dbReference type="NCBI Taxonomy" id="1841610"/>
    <lineage>
        <taxon>Bacteria</taxon>
        <taxon>Pseudomonadati</taxon>
        <taxon>Planctomycetota</taxon>
        <taxon>Planctomycetia</taxon>
        <taxon>Planctomycetales</taxon>
        <taxon>Planctomycetaceae</taxon>
        <taxon>Planctopirus</taxon>
    </lineage>
</organism>
<evidence type="ECO:0000256" key="2">
    <source>
        <dbReference type="SAM" id="Phobius"/>
    </source>
</evidence>
<gene>
    <name evidence="3" type="ORF">A6X21_11225</name>
</gene>
<dbReference type="Gene3D" id="1.25.40.10">
    <property type="entry name" value="Tetratricopeptide repeat domain"/>
    <property type="match status" value="3"/>
</dbReference>
<feature type="compositionally biased region" description="Low complexity" evidence="1">
    <location>
        <begin position="283"/>
        <end position="299"/>
    </location>
</feature>
<keyword evidence="2" id="KW-0472">Membrane</keyword>
<feature type="transmembrane region" description="Helical" evidence="2">
    <location>
        <begin position="72"/>
        <end position="94"/>
    </location>
</feature>
<dbReference type="Pfam" id="PF13174">
    <property type="entry name" value="TPR_6"/>
    <property type="match status" value="1"/>
</dbReference>
<reference evidence="3 4" key="1">
    <citation type="submission" date="2016-05" db="EMBL/GenBank/DDBJ databases">
        <title>Genomic and physiological characterization of Planctopirus sp. isolated from fresh water lake.</title>
        <authorList>
            <person name="Subhash Y."/>
            <person name="Ramana C."/>
        </authorList>
    </citation>
    <scope>NUCLEOTIDE SEQUENCE [LARGE SCALE GENOMIC DNA]</scope>
    <source>
        <strain evidence="3 4">JC280</strain>
    </source>
</reference>
<dbReference type="InterPro" id="IPR011990">
    <property type="entry name" value="TPR-like_helical_dom_sf"/>
</dbReference>
<dbReference type="AlphaFoldDB" id="A0A1C3E6L4"/>
<dbReference type="STRING" id="1841610.A6X21_11225"/>
<feature type="compositionally biased region" description="Basic and acidic residues" evidence="1">
    <location>
        <begin position="46"/>
        <end position="58"/>
    </location>
</feature>
<dbReference type="PANTHER" id="PTHR12558:SF13">
    <property type="entry name" value="CELL DIVISION CYCLE PROTEIN 27 HOMOLOG"/>
    <property type="match status" value="1"/>
</dbReference>
<name>A0A1C3E6L4_9PLAN</name>
<feature type="compositionally biased region" description="Basic and acidic residues" evidence="1">
    <location>
        <begin position="258"/>
        <end position="282"/>
    </location>
</feature>
<evidence type="ECO:0000256" key="1">
    <source>
        <dbReference type="SAM" id="MobiDB-lite"/>
    </source>
</evidence>
<comment type="caution">
    <text evidence="3">The sequence shown here is derived from an EMBL/GenBank/DDBJ whole genome shotgun (WGS) entry which is preliminary data.</text>
</comment>
<evidence type="ECO:0000313" key="4">
    <source>
        <dbReference type="Proteomes" id="UP000094828"/>
    </source>
</evidence>
<accession>A0A1C3E6L4</accession>
<dbReference type="SUPFAM" id="SSF48452">
    <property type="entry name" value="TPR-like"/>
    <property type="match status" value="2"/>
</dbReference>
<feature type="compositionally biased region" description="Basic and acidic residues" evidence="1">
    <location>
        <begin position="300"/>
        <end position="325"/>
    </location>
</feature>
<protein>
    <submittedName>
        <fullName evidence="3">Uncharacterized protein</fullName>
    </submittedName>
</protein>
<dbReference type="SMART" id="SM00028">
    <property type="entry name" value="TPR"/>
    <property type="match status" value="3"/>
</dbReference>
<dbReference type="Pfam" id="PF13432">
    <property type="entry name" value="TPR_16"/>
    <property type="match status" value="1"/>
</dbReference>
<feature type="region of interest" description="Disordered" evidence="1">
    <location>
        <begin position="778"/>
        <end position="800"/>
    </location>
</feature>